<evidence type="ECO:0000313" key="2">
    <source>
        <dbReference type="EMBL" id="QHT90604.1"/>
    </source>
</evidence>
<proteinExistence type="predicted"/>
<keyword evidence="1" id="KW-0472">Membrane</keyword>
<accession>A0A6C0IC54</accession>
<keyword evidence="1" id="KW-0812">Transmembrane</keyword>
<sequence length="135" mass="16002">MNPFFTTNVPNWLPLMYVFSNLRTFHDNHAWMDNYDPQHHHLSMCLENCTQFPSPQPCIDYCHSVQNTRDRSNTVDPFYQCKDGRCCKQKAGTNDYAYVRCVEQLEQKKTFSMNHPWPLVFFIALLFILVLIKCT</sequence>
<organism evidence="2">
    <name type="scientific">viral metagenome</name>
    <dbReference type="NCBI Taxonomy" id="1070528"/>
    <lineage>
        <taxon>unclassified sequences</taxon>
        <taxon>metagenomes</taxon>
        <taxon>organismal metagenomes</taxon>
    </lineage>
</organism>
<evidence type="ECO:0008006" key="3">
    <source>
        <dbReference type="Google" id="ProtNLM"/>
    </source>
</evidence>
<keyword evidence="1" id="KW-1133">Transmembrane helix</keyword>
<feature type="transmembrane region" description="Helical" evidence="1">
    <location>
        <begin position="115"/>
        <end position="132"/>
    </location>
</feature>
<reference evidence="2" key="1">
    <citation type="journal article" date="2020" name="Nature">
        <title>Giant virus diversity and host interactions through global metagenomics.</title>
        <authorList>
            <person name="Schulz F."/>
            <person name="Roux S."/>
            <person name="Paez-Espino D."/>
            <person name="Jungbluth S."/>
            <person name="Walsh D.A."/>
            <person name="Denef V.J."/>
            <person name="McMahon K.D."/>
            <person name="Konstantinidis K.T."/>
            <person name="Eloe-Fadrosh E.A."/>
            <person name="Kyrpides N.C."/>
            <person name="Woyke T."/>
        </authorList>
    </citation>
    <scope>NUCLEOTIDE SEQUENCE</scope>
    <source>
        <strain evidence="2">GVMAG-M-3300023184-71</strain>
    </source>
</reference>
<protein>
    <recommendedName>
        <fullName evidence="3">Transmembrane protein</fullName>
    </recommendedName>
</protein>
<evidence type="ECO:0000256" key="1">
    <source>
        <dbReference type="SAM" id="Phobius"/>
    </source>
</evidence>
<name>A0A6C0IC54_9ZZZZ</name>
<dbReference type="AlphaFoldDB" id="A0A6C0IC54"/>
<dbReference type="EMBL" id="MN740156">
    <property type="protein sequence ID" value="QHT90604.1"/>
    <property type="molecule type" value="Genomic_DNA"/>
</dbReference>